<feature type="region of interest" description="Disordered" evidence="1">
    <location>
        <begin position="1"/>
        <end position="55"/>
    </location>
</feature>
<reference evidence="3 4" key="1">
    <citation type="submission" date="2021-04" db="EMBL/GenBank/DDBJ databases">
        <title>Whole genome sequence analysis of a thiophenic sulfur metabolizing bacteria.</title>
        <authorList>
            <person name="Akhtar N."/>
            <person name="Akram J."/>
            <person name="Aslam A."/>
        </authorList>
    </citation>
    <scope>NUCLEOTIDE SEQUENCE [LARGE SCALE GENOMIC DNA]</scope>
    <source>
        <strain evidence="3 4">3OW</strain>
    </source>
</reference>
<sequence length="422" mass="46680">MTTPPPLPGRPGGQPGRQQPPPSPAPPRPPQPPRPADPVTARSEQLVPGVPSANDREMLQVTEQTRTYPCGNCGDALIYDPSIGKLRSPSCGSTYPVLLDTSKVLVPHPLGPTMNALYARAASAEQVRVVDHEVVCQNCGGHTLFSGTLTAVRCPYCNTPIQRTDVQAAPARLPVDGILPLRVGEDQARRNIEAWVNSRWFAPREFKKYRVLGSFTSVYLSYYTYDAEVTTDYSGSRGVHRTRRDRDGNIETYTDWWPVSGRVHDSIRQLAESANTGLDSARVRDLEPWPTEQSVTYTPEFVAGHLARTYDGDAAQVFEAQARPRIEGIIEHTVRRDIGGDEQRISRMNPVYHSIDFLYLLMPVWLLTVTFANKPFQVFVNGVTGEVQGQRPWSAIKIAFAVTVGLLLVGLAVYLYMQARGG</sequence>
<evidence type="ECO:0000256" key="2">
    <source>
        <dbReference type="SAM" id="Phobius"/>
    </source>
</evidence>
<comment type="caution">
    <text evidence="3">The sequence shown here is derived from an EMBL/GenBank/DDBJ whole genome shotgun (WGS) entry which is preliminary data.</text>
</comment>
<proteinExistence type="predicted"/>
<keyword evidence="4" id="KW-1185">Reference proteome</keyword>
<evidence type="ECO:0008006" key="5">
    <source>
        <dbReference type="Google" id="ProtNLM"/>
    </source>
</evidence>
<feature type="compositionally biased region" description="Pro residues" evidence="1">
    <location>
        <begin position="18"/>
        <end position="36"/>
    </location>
</feature>
<keyword evidence="2" id="KW-1133">Transmembrane helix</keyword>
<feature type="transmembrane region" description="Helical" evidence="2">
    <location>
        <begin position="357"/>
        <end position="376"/>
    </location>
</feature>
<name>A0ABS5NBY2_TSUPA</name>
<dbReference type="Proteomes" id="UP000676853">
    <property type="component" value="Unassembled WGS sequence"/>
</dbReference>
<dbReference type="EMBL" id="JAGXOE010000010">
    <property type="protein sequence ID" value="MBS4100958.1"/>
    <property type="molecule type" value="Genomic_DNA"/>
</dbReference>
<dbReference type="RefSeq" id="WP_126197423.1">
    <property type="nucleotide sequence ID" value="NZ_CP085954.1"/>
</dbReference>
<gene>
    <name evidence="3" type="ORF">KFZ73_06865</name>
</gene>
<organism evidence="3 4">
    <name type="scientific">Tsukamurella paurometabola</name>
    <name type="common">Corynebacterium paurometabolum</name>
    <dbReference type="NCBI Taxonomy" id="2061"/>
    <lineage>
        <taxon>Bacteria</taxon>
        <taxon>Bacillati</taxon>
        <taxon>Actinomycetota</taxon>
        <taxon>Actinomycetes</taxon>
        <taxon>Mycobacteriales</taxon>
        <taxon>Tsukamurellaceae</taxon>
        <taxon>Tsukamurella</taxon>
    </lineage>
</organism>
<accession>A0ABS5NBY2</accession>
<keyword evidence="2" id="KW-0812">Transmembrane</keyword>
<evidence type="ECO:0000313" key="4">
    <source>
        <dbReference type="Proteomes" id="UP000676853"/>
    </source>
</evidence>
<feature type="transmembrane region" description="Helical" evidence="2">
    <location>
        <begin position="396"/>
        <end position="417"/>
    </location>
</feature>
<protein>
    <recommendedName>
        <fullName evidence="5">Primosomal protein N' (Replication factor Y)-superfamily II helicase</fullName>
    </recommendedName>
</protein>
<evidence type="ECO:0000313" key="3">
    <source>
        <dbReference type="EMBL" id="MBS4100958.1"/>
    </source>
</evidence>
<evidence type="ECO:0000256" key="1">
    <source>
        <dbReference type="SAM" id="MobiDB-lite"/>
    </source>
</evidence>
<keyword evidence="2" id="KW-0472">Membrane</keyword>